<dbReference type="EMBL" id="CP041692">
    <property type="protein sequence ID" value="QDP96290.1"/>
    <property type="molecule type" value="Genomic_DNA"/>
</dbReference>
<name>A0A516PYP4_9ACTN</name>
<accession>A0A516PYP4</accession>
<reference evidence="1 2" key="1">
    <citation type="submission" date="2019-07" db="EMBL/GenBank/DDBJ databases">
        <title>Microlunatus dokdonensis sp. nov. isolated from the rhizospheric soil of the wild plant Elymus tsukushiensis.</title>
        <authorList>
            <person name="Ghim S.-Y."/>
            <person name="Hwang Y.-J."/>
            <person name="Son J.-S."/>
            <person name="Shin J.-H."/>
        </authorList>
    </citation>
    <scope>NUCLEOTIDE SEQUENCE [LARGE SCALE GENOMIC DNA]</scope>
    <source>
        <strain evidence="1 2">KUDC0627</strain>
    </source>
</reference>
<protein>
    <submittedName>
        <fullName evidence="1">Uncharacterized protein</fullName>
    </submittedName>
</protein>
<keyword evidence="2" id="KW-1185">Reference proteome</keyword>
<evidence type="ECO:0000313" key="1">
    <source>
        <dbReference type="EMBL" id="QDP96290.1"/>
    </source>
</evidence>
<organism evidence="1 2">
    <name type="scientific">Microlunatus elymi</name>
    <dbReference type="NCBI Taxonomy" id="2596828"/>
    <lineage>
        <taxon>Bacteria</taxon>
        <taxon>Bacillati</taxon>
        <taxon>Actinomycetota</taxon>
        <taxon>Actinomycetes</taxon>
        <taxon>Propionibacteriales</taxon>
        <taxon>Propionibacteriaceae</taxon>
        <taxon>Microlunatus</taxon>
    </lineage>
</organism>
<dbReference type="Proteomes" id="UP000319263">
    <property type="component" value="Chromosome"/>
</dbReference>
<sequence>MNGIADPKEQVEQANQVEQKALALYGLLPLFSGPSTYAVKKDLANIGATIFFNPLPETIGYQK</sequence>
<dbReference type="AlphaFoldDB" id="A0A516PYP4"/>
<dbReference type="KEGG" id="mik:FOE78_10610"/>
<evidence type="ECO:0000313" key="2">
    <source>
        <dbReference type="Proteomes" id="UP000319263"/>
    </source>
</evidence>
<gene>
    <name evidence="1" type="ORF">FOE78_10610</name>
</gene>
<proteinExistence type="predicted"/>